<feature type="transmembrane region" description="Helical" evidence="1">
    <location>
        <begin position="7"/>
        <end position="27"/>
    </location>
</feature>
<keyword evidence="1" id="KW-0472">Membrane</keyword>
<keyword evidence="1" id="KW-1133">Transmembrane helix</keyword>
<protein>
    <recommendedName>
        <fullName evidence="2">SPRY domain-containing protein</fullName>
    </recommendedName>
</protein>
<keyword evidence="4" id="KW-1185">Reference proteome</keyword>
<dbReference type="PANTHER" id="PTHR44991">
    <property type="entry name" value="IMMUNOGLOBULIN SUPERFAMILY MEMBER 5"/>
    <property type="match status" value="1"/>
</dbReference>
<dbReference type="InterPro" id="IPR003877">
    <property type="entry name" value="SPRY_dom"/>
</dbReference>
<sequence>MKLWIKILAPSIASAFLLLLLSIFLWYRRCRQFSSLETPQFPQSASRSRTQSLQAGIAKLHLSFRTSTHSTAGSESALATFSWDDHPRLVGEAVEHGWSRFMFSSGQPPCRRFAHPCDSGSGETKWEVPLGSLEFSQTVELRPRERSLHGEDVSTARMLLPLPGPPLGVSSFPKEAYFEITVLYLKKPPAPQQQWTFPRENKRTKAADVVEEADSAKLISENSFKSYAVLPCASDVIVTPIPETKAYAEEEECRNQINNTILISLGLTHGGTLPGGSFSGTYPGSIGFHSNGCVFLDGTMLVFESEKSGWAEVNRVIGCGFDSRKKKVFFTVDSELMHVIHCSSDIYKAPMFPIIASNTNATILINLGQSRFKYEPANVQRTSNPCFIGSSSLDRSGATIGEDDSRELFSMGRIDPQWFDAVKKSQSSTKNTVNQNDASYLVDVDADSDLFEISLRI</sequence>
<feature type="domain" description="SPRY" evidence="2">
    <location>
        <begin position="275"/>
        <end position="369"/>
    </location>
</feature>
<organism evidence="3 4">
    <name type="scientific">Zingiber officinale</name>
    <name type="common">Ginger</name>
    <name type="synonym">Amomum zingiber</name>
    <dbReference type="NCBI Taxonomy" id="94328"/>
    <lineage>
        <taxon>Eukaryota</taxon>
        <taxon>Viridiplantae</taxon>
        <taxon>Streptophyta</taxon>
        <taxon>Embryophyta</taxon>
        <taxon>Tracheophyta</taxon>
        <taxon>Spermatophyta</taxon>
        <taxon>Magnoliopsida</taxon>
        <taxon>Liliopsida</taxon>
        <taxon>Zingiberales</taxon>
        <taxon>Zingiberaceae</taxon>
        <taxon>Zingiber</taxon>
    </lineage>
</organism>
<reference evidence="3 4" key="1">
    <citation type="submission" date="2020-08" db="EMBL/GenBank/DDBJ databases">
        <title>Plant Genome Project.</title>
        <authorList>
            <person name="Zhang R.-G."/>
        </authorList>
    </citation>
    <scope>NUCLEOTIDE SEQUENCE [LARGE SCALE GENOMIC DNA]</scope>
    <source>
        <tissue evidence="3">Rhizome</tissue>
    </source>
</reference>
<accession>A0A8J5KIW6</accession>
<evidence type="ECO:0000313" key="4">
    <source>
        <dbReference type="Proteomes" id="UP000734854"/>
    </source>
</evidence>
<gene>
    <name evidence="3" type="ORF">ZIOFF_057967</name>
</gene>
<dbReference type="PANTHER" id="PTHR44991:SF1">
    <property type="entry name" value="IMMUNOGLOBULIN SUPERFAMILY MEMBER 5"/>
    <property type="match status" value="1"/>
</dbReference>
<dbReference type="Proteomes" id="UP000734854">
    <property type="component" value="Unassembled WGS sequence"/>
</dbReference>
<comment type="caution">
    <text evidence="3">The sequence shown here is derived from an EMBL/GenBank/DDBJ whole genome shotgun (WGS) entry which is preliminary data.</text>
</comment>
<evidence type="ECO:0000259" key="2">
    <source>
        <dbReference type="Pfam" id="PF00622"/>
    </source>
</evidence>
<dbReference type="InterPro" id="IPR044736">
    <property type="entry name" value="Gid1/RanBPM/SPLA_SPRY"/>
</dbReference>
<name>A0A8J5KIW6_ZINOF</name>
<dbReference type="EMBL" id="JACMSC010000016">
    <property type="protein sequence ID" value="KAG6481367.1"/>
    <property type="molecule type" value="Genomic_DNA"/>
</dbReference>
<keyword evidence="1" id="KW-0812">Transmembrane</keyword>
<evidence type="ECO:0000313" key="3">
    <source>
        <dbReference type="EMBL" id="KAG6481367.1"/>
    </source>
</evidence>
<dbReference type="CDD" id="cd12885">
    <property type="entry name" value="SPRY_RanBP_like"/>
    <property type="match status" value="1"/>
</dbReference>
<proteinExistence type="predicted"/>
<dbReference type="Pfam" id="PF00622">
    <property type="entry name" value="SPRY"/>
    <property type="match status" value="1"/>
</dbReference>
<dbReference type="AlphaFoldDB" id="A0A8J5KIW6"/>
<dbReference type="OrthoDB" id="258495at2759"/>
<evidence type="ECO:0000256" key="1">
    <source>
        <dbReference type="SAM" id="Phobius"/>
    </source>
</evidence>